<dbReference type="EMBL" id="CP026256">
    <property type="protein sequence ID" value="AWP12769.1"/>
    <property type="molecule type" value="Genomic_DNA"/>
</dbReference>
<dbReference type="InterPro" id="IPR002466">
    <property type="entry name" value="A_deamin"/>
</dbReference>
<accession>A0A2U9CAU0</accession>
<feature type="non-terminal residue" evidence="2">
    <location>
        <position position="1"/>
    </location>
</feature>
<dbReference type="PANTHER" id="PTHR10910:SF58">
    <property type="entry name" value="DOUBLE-STRANDED RNA-SPECIFIC EDITASE 1"/>
    <property type="match status" value="1"/>
</dbReference>
<evidence type="ECO:0000259" key="1">
    <source>
        <dbReference type="PROSITE" id="PS50141"/>
    </source>
</evidence>
<dbReference type="GO" id="GO:0005737">
    <property type="term" value="C:cytoplasm"/>
    <property type="evidence" value="ECO:0007669"/>
    <property type="project" value="TreeGrafter"/>
</dbReference>
<dbReference type="Proteomes" id="UP000246464">
    <property type="component" value="Chromosome 14"/>
</dbReference>
<reference evidence="2 3" key="1">
    <citation type="submission" date="2017-12" db="EMBL/GenBank/DDBJ databases">
        <title>Integrating genomic resources of turbot (Scophthalmus maximus) in depth evaluation of genetic and physical mapping variation across individuals.</title>
        <authorList>
            <person name="Martinez P."/>
        </authorList>
    </citation>
    <scope>NUCLEOTIDE SEQUENCE [LARGE SCALE GENOMIC DNA]</scope>
</reference>
<dbReference type="Pfam" id="PF02137">
    <property type="entry name" value="A_deamin"/>
    <property type="match status" value="1"/>
</dbReference>
<dbReference type="GO" id="GO:0006382">
    <property type="term" value="P:adenosine to inosine editing"/>
    <property type="evidence" value="ECO:0007669"/>
    <property type="project" value="TreeGrafter"/>
</dbReference>
<dbReference type="GO" id="GO:0005730">
    <property type="term" value="C:nucleolus"/>
    <property type="evidence" value="ECO:0007669"/>
    <property type="project" value="TreeGrafter"/>
</dbReference>
<keyword evidence="3" id="KW-1185">Reference proteome</keyword>
<name>A0A2U9CAU0_SCOMX</name>
<dbReference type="GO" id="GO:0008251">
    <property type="term" value="F:tRNA-specific adenosine deaminase activity"/>
    <property type="evidence" value="ECO:0007669"/>
    <property type="project" value="TreeGrafter"/>
</dbReference>
<dbReference type="GO" id="GO:0003726">
    <property type="term" value="F:double-stranded RNA adenosine deaminase activity"/>
    <property type="evidence" value="ECO:0007669"/>
    <property type="project" value="TreeGrafter"/>
</dbReference>
<sequence>WNVVGIQGSLMSYFTEPIYFSSIILGSLYHADHLSRAMYQRIADIEDLPQQFTLNRPLLS</sequence>
<dbReference type="GO" id="GO:0003725">
    <property type="term" value="F:double-stranded RNA binding"/>
    <property type="evidence" value="ECO:0007669"/>
    <property type="project" value="TreeGrafter"/>
</dbReference>
<dbReference type="PANTHER" id="PTHR10910">
    <property type="entry name" value="EUKARYOTE SPECIFIC DSRNA BINDING PROTEIN"/>
    <property type="match status" value="1"/>
</dbReference>
<dbReference type="AlphaFoldDB" id="A0A2U9CAU0"/>
<feature type="non-terminal residue" evidence="2">
    <location>
        <position position="60"/>
    </location>
</feature>
<dbReference type="GO" id="GO:0006396">
    <property type="term" value="P:RNA processing"/>
    <property type="evidence" value="ECO:0007669"/>
    <property type="project" value="InterPro"/>
</dbReference>
<evidence type="ECO:0000313" key="2">
    <source>
        <dbReference type="EMBL" id="AWP12769.1"/>
    </source>
</evidence>
<feature type="domain" description="A to I editase" evidence="1">
    <location>
        <begin position="1"/>
        <end position="60"/>
    </location>
</feature>
<evidence type="ECO:0000313" key="3">
    <source>
        <dbReference type="Proteomes" id="UP000246464"/>
    </source>
</evidence>
<dbReference type="PROSITE" id="PS50141">
    <property type="entry name" value="A_DEAMIN_EDITASE"/>
    <property type="match status" value="1"/>
</dbReference>
<proteinExistence type="predicted"/>
<organism evidence="2 3">
    <name type="scientific">Scophthalmus maximus</name>
    <name type="common">Turbot</name>
    <name type="synonym">Psetta maxima</name>
    <dbReference type="NCBI Taxonomy" id="52904"/>
    <lineage>
        <taxon>Eukaryota</taxon>
        <taxon>Metazoa</taxon>
        <taxon>Chordata</taxon>
        <taxon>Craniata</taxon>
        <taxon>Vertebrata</taxon>
        <taxon>Euteleostomi</taxon>
        <taxon>Actinopterygii</taxon>
        <taxon>Neopterygii</taxon>
        <taxon>Teleostei</taxon>
        <taxon>Neoteleostei</taxon>
        <taxon>Acanthomorphata</taxon>
        <taxon>Carangaria</taxon>
        <taxon>Pleuronectiformes</taxon>
        <taxon>Pleuronectoidei</taxon>
        <taxon>Scophthalmidae</taxon>
        <taxon>Scophthalmus</taxon>
    </lineage>
</organism>
<protein>
    <submittedName>
        <fullName evidence="2">Putative double-stranded RNA-specific editase 1-like</fullName>
    </submittedName>
</protein>
<gene>
    <name evidence="2" type="ORF">SMAX5B_009519</name>
</gene>